<evidence type="ECO:0000256" key="3">
    <source>
        <dbReference type="ARBA" id="ARBA00022485"/>
    </source>
</evidence>
<dbReference type="PANTHER" id="PTHR30352">
    <property type="entry name" value="PYRUVATE FORMATE-LYASE-ACTIVATING ENZYME"/>
    <property type="match status" value="1"/>
</dbReference>
<dbReference type="InterPro" id="IPR001989">
    <property type="entry name" value="Radical_activat_CS"/>
</dbReference>
<sequence>MGKGLIFDIKRYAINDGPGIRVTIFFKGCPLSCVWCHNPESILDYAQKMYTASKCIGAVKCTAVCPNDALTLTRNGIETDVELCNLCGKCAEVCPTKAIEMSGREYSTAGLMKIIERETVFFDHSQGGVTFSGGEPLMHFQKLIELLDQCGKKDIHRVVDTTLFANTDVVLDVAKRTELFLVDLKAWDSDVHRKYTGVPNEQILKNIKQLAEIGKDFIIRIPFIDGVNADEQTLRNEAAFLSSIPWERKEVNLLLYHDIAKGKHQKLGSAYKAEELATPSDEMVQLAQSIFAEKGISATVGG</sequence>
<keyword evidence="4" id="KW-0949">S-adenosyl-L-methionine</keyword>
<dbReference type="Gene3D" id="3.20.20.70">
    <property type="entry name" value="Aldolase class I"/>
    <property type="match status" value="1"/>
</dbReference>
<dbReference type="InterPro" id="IPR017896">
    <property type="entry name" value="4Fe4S_Fe-S-bd"/>
</dbReference>
<dbReference type="EMBL" id="MVDE01000008">
    <property type="protein sequence ID" value="PKQ67493.1"/>
    <property type="molecule type" value="Genomic_DNA"/>
</dbReference>
<evidence type="ECO:0000256" key="1">
    <source>
        <dbReference type="ARBA" id="ARBA00001966"/>
    </source>
</evidence>
<keyword evidence="7" id="KW-0408">Iron</keyword>
<dbReference type="InterPro" id="IPR012839">
    <property type="entry name" value="Organic_radical_activase"/>
</dbReference>
<comment type="similarity">
    <text evidence="2">Belongs to the organic radical-activating enzymes family.</text>
</comment>
<dbReference type="GO" id="GO:0016491">
    <property type="term" value="F:oxidoreductase activity"/>
    <property type="evidence" value="ECO:0007669"/>
    <property type="project" value="UniProtKB-KW"/>
</dbReference>
<dbReference type="RefSeq" id="WP_101309127.1">
    <property type="nucleotide sequence ID" value="NZ_MVDE01000008.1"/>
</dbReference>
<evidence type="ECO:0000259" key="10">
    <source>
        <dbReference type="PROSITE" id="PS51918"/>
    </source>
</evidence>
<protein>
    <submittedName>
        <fullName evidence="11">Radical SAM protein</fullName>
    </submittedName>
</protein>
<dbReference type="GO" id="GO:0051539">
    <property type="term" value="F:4 iron, 4 sulfur cluster binding"/>
    <property type="evidence" value="ECO:0007669"/>
    <property type="project" value="UniProtKB-KW"/>
</dbReference>
<keyword evidence="12" id="KW-1185">Reference proteome</keyword>
<dbReference type="AlphaFoldDB" id="A0A2N3IB54"/>
<dbReference type="Pfam" id="PF00037">
    <property type="entry name" value="Fer4"/>
    <property type="match status" value="1"/>
</dbReference>
<keyword evidence="6" id="KW-0560">Oxidoreductase</keyword>
<accession>A0A2N3IB54</accession>
<comment type="cofactor">
    <cofactor evidence="1">
        <name>[4Fe-4S] cluster</name>
        <dbReference type="ChEBI" id="CHEBI:49883"/>
    </cofactor>
</comment>
<gene>
    <name evidence="11" type="ORF">BZG01_07065</name>
</gene>
<keyword evidence="5" id="KW-0479">Metal-binding</keyword>
<evidence type="ECO:0000256" key="7">
    <source>
        <dbReference type="ARBA" id="ARBA00023004"/>
    </source>
</evidence>
<evidence type="ECO:0000259" key="9">
    <source>
        <dbReference type="PROSITE" id="PS51379"/>
    </source>
</evidence>
<dbReference type="Proteomes" id="UP000233618">
    <property type="component" value="Unassembled WGS sequence"/>
</dbReference>
<dbReference type="SUPFAM" id="SSF54862">
    <property type="entry name" value="4Fe-4S ferredoxins"/>
    <property type="match status" value="1"/>
</dbReference>
<dbReference type="PROSITE" id="PS51379">
    <property type="entry name" value="4FE4S_FER_2"/>
    <property type="match status" value="2"/>
</dbReference>
<evidence type="ECO:0000313" key="11">
    <source>
        <dbReference type="EMBL" id="PKQ67493.1"/>
    </source>
</evidence>
<dbReference type="PROSITE" id="PS01087">
    <property type="entry name" value="RADICAL_ACTIVATING"/>
    <property type="match status" value="1"/>
</dbReference>
<dbReference type="InterPro" id="IPR034457">
    <property type="entry name" value="Organic_radical-activating"/>
</dbReference>
<dbReference type="SFLD" id="SFLDS00029">
    <property type="entry name" value="Radical_SAM"/>
    <property type="match status" value="1"/>
</dbReference>
<feature type="domain" description="Radical SAM core" evidence="10">
    <location>
        <begin position="15"/>
        <end position="293"/>
    </location>
</feature>
<evidence type="ECO:0000256" key="4">
    <source>
        <dbReference type="ARBA" id="ARBA00022691"/>
    </source>
</evidence>
<dbReference type="InterPro" id="IPR058240">
    <property type="entry name" value="rSAM_sf"/>
</dbReference>
<dbReference type="GO" id="GO:0046872">
    <property type="term" value="F:metal ion binding"/>
    <property type="evidence" value="ECO:0007669"/>
    <property type="project" value="UniProtKB-KW"/>
</dbReference>
<comment type="caution">
    <text evidence="11">The sequence shown here is derived from an EMBL/GenBank/DDBJ whole genome shotgun (WGS) entry which is preliminary data.</text>
</comment>
<proteinExistence type="inferred from homology"/>
<name>A0A2N3IB54_9BACT</name>
<dbReference type="InterPro" id="IPR017900">
    <property type="entry name" value="4Fe4S_Fe_S_CS"/>
</dbReference>
<dbReference type="PIRSF" id="PIRSF000371">
    <property type="entry name" value="PFL_act_enz"/>
    <property type="match status" value="1"/>
</dbReference>
<keyword evidence="8" id="KW-0411">Iron-sulfur</keyword>
<evidence type="ECO:0000256" key="2">
    <source>
        <dbReference type="ARBA" id="ARBA00009777"/>
    </source>
</evidence>
<keyword evidence="3" id="KW-0004">4Fe-4S</keyword>
<dbReference type="Gene3D" id="3.30.70.20">
    <property type="match status" value="1"/>
</dbReference>
<dbReference type="PROSITE" id="PS51918">
    <property type="entry name" value="RADICAL_SAM"/>
    <property type="match status" value="1"/>
</dbReference>
<dbReference type="NCBIfam" id="TIGR02494">
    <property type="entry name" value="PFLE_PFLC"/>
    <property type="match status" value="1"/>
</dbReference>
<dbReference type="SFLD" id="SFLDG01066">
    <property type="entry name" value="organic_radical-activating_enz"/>
    <property type="match status" value="1"/>
</dbReference>
<dbReference type="InterPro" id="IPR007197">
    <property type="entry name" value="rSAM"/>
</dbReference>
<evidence type="ECO:0000313" key="12">
    <source>
        <dbReference type="Proteomes" id="UP000233618"/>
    </source>
</evidence>
<dbReference type="Pfam" id="PF04055">
    <property type="entry name" value="Radical_SAM"/>
    <property type="match status" value="1"/>
</dbReference>
<evidence type="ECO:0000256" key="8">
    <source>
        <dbReference type="ARBA" id="ARBA00023014"/>
    </source>
</evidence>
<evidence type="ECO:0000256" key="6">
    <source>
        <dbReference type="ARBA" id="ARBA00023002"/>
    </source>
</evidence>
<dbReference type="InterPro" id="IPR013785">
    <property type="entry name" value="Aldolase_TIM"/>
</dbReference>
<reference evidence="11 12" key="1">
    <citation type="journal article" date="2017" name="Front. Microbiol.">
        <title>Labilibaculum manganireducens gen. nov., sp. nov. and Labilibaculum filiforme sp. nov., Novel Bacteroidetes Isolated from Subsurface Sediments of the Baltic Sea.</title>
        <authorList>
            <person name="Vandieken V."/>
            <person name="Marshall I.P."/>
            <person name="Niemann H."/>
            <person name="Engelen B."/>
            <person name="Cypionka H."/>
        </authorList>
    </citation>
    <scope>NUCLEOTIDE SEQUENCE [LARGE SCALE GENOMIC DNA]</scope>
    <source>
        <strain evidence="11 12">59.10-2M</strain>
    </source>
</reference>
<evidence type="ECO:0000256" key="5">
    <source>
        <dbReference type="ARBA" id="ARBA00022723"/>
    </source>
</evidence>
<dbReference type="SUPFAM" id="SSF102114">
    <property type="entry name" value="Radical SAM enzymes"/>
    <property type="match status" value="1"/>
</dbReference>
<organism evidence="11 12">
    <name type="scientific">Labilibaculum manganireducens</name>
    <dbReference type="NCBI Taxonomy" id="1940525"/>
    <lineage>
        <taxon>Bacteria</taxon>
        <taxon>Pseudomonadati</taxon>
        <taxon>Bacteroidota</taxon>
        <taxon>Bacteroidia</taxon>
        <taxon>Marinilabiliales</taxon>
        <taxon>Marinifilaceae</taxon>
        <taxon>Labilibaculum</taxon>
    </lineage>
</organism>
<dbReference type="InterPro" id="IPR040074">
    <property type="entry name" value="BssD/PflA/YjjW"/>
</dbReference>
<feature type="domain" description="4Fe-4S ferredoxin-type" evidence="9">
    <location>
        <begin position="75"/>
        <end position="104"/>
    </location>
</feature>
<dbReference type="SFLD" id="SFLDG01118">
    <property type="entry name" value="activating_enzymes__group_2"/>
    <property type="match status" value="1"/>
</dbReference>
<dbReference type="PROSITE" id="PS00198">
    <property type="entry name" value="4FE4S_FER_1"/>
    <property type="match status" value="1"/>
</dbReference>
<dbReference type="CDD" id="cd01335">
    <property type="entry name" value="Radical_SAM"/>
    <property type="match status" value="1"/>
</dbReference>
<dbReference type="PANTHER" id="PTHR30352:SF4">
    <property type="entry name" value="PYRUVATE FORMATE-LYASE 2-ACTIVATING ENZYME"/>
    <property type="match status" value="1"/>
</dbReference>
<feature type="domain" description="4Fe-4S ferredoxin-type" evidence="9">
    <location>
        <begin position="46"/>
        <end position="74"/>
    </location>
</feature>